<organism evidence="3">
    <name type="scientific">Thelazia callipaeda</name>
    <name type="common">Oriental eyeworm</name>
    <name type="synonym">Parasitic nematode</name>
    <dbReference type="NCBI Taxonomy" id="103827"/>
    <lineage>
        <taxon>Eukaryota</taxon>
        <taxon>Metazoa</taxon>
        <taxon>Ecdysozoa</taxon>
        <taxon>Nematoda</taxon>
        <taxon>Chromadorea</taxon>
        <taxon>Rhabditida</taxon>
        <taxon>Spirurina</taxon>
        <taxon>Spiruromorpha</taxon>
        <taxon>Thelazioidea</taxon>
        <taxon>Thelaziidae</taxon>
        <taxon>Thelazia</taxon>
    </lineage>
</organism>
<proteinExistence type="predicted"/>
<dbReference type="WBParaSite" id="TCLT_0000120801-mRNA-1">
    <property type="protein sequence ID" value="TCLT_0000120801-mRNA-1"/>
    <property type="gene ID" value="TCLT_0000120801"/>
</dbReference>
<evidence type="ECO:0000313" key="1">
    <source>
        <dbReference type="EMBL" id="VDM96516.1"/>
    </source>
</evidence>
<reference evidence="1 2" key="2">
    <citation type="submission" date="2018-11" db="EMBL/GenBank/DDBJ databases">
        <authorList>
            <consortium name="Pathogen Informatics"/>
        </authorList>
    </citation>
    <scope>NUCLEOTIDE SEQUENCE [LARGE SCALE GENOMIC DNA]</scope>
</reference>
<accession>A0A0N5CM39</accession>
<reference evidence="3" key="1">
    <citation type="submission" date="2017-02" db="UniProtKB">
        <authorList>
            <consortium name="WormBaseParasite"/>
        </authorList>
    </citation>
    <scope>IDENTIFICATION</scope>
</reference>
<protein>
    <submittedName>
        <fullName evidence="3">Conserved domain protein</fullName>
    </submittedName>
</protein>
<keyword evidence="2" id="KW-1185">Reference proteome</keyword>
<gene>
    <name evidence="1" type="ORF">TCLT_LOCUS1209</name>
</gene>
<sequence>MQRAINPKAGTGFRNVRTESGRVCRASKKAAYPISVLPSLSLLTMQGADGPVLLSGHSMVHAIQLSAEFAK</sequence>
<dbReference type="AlphaFoldDB" id="A0A0N5CM39"/>
<name>A0A0N5CM39_THECL</name>
<dbReference type="EMBL" id="UYYF01000136">
    <property type="protein sequence ID" value="VDM96516.1"/>
    <property type="molecule type" value="Genomic_DNA"/>
</dbReference>
<evidence type="ECO:0000313" key="3">
    <source>
        <dbReference type="WBParaSite" id="TCLT_0000120801-mRNA-1"/>
    </source>
</evidence>
<dbReference type="Proteomes" id="UP000276776">
    <property type="component" value="Unassembled WGS sequence"/>
</dbReference>
<evidence type="ECO:0000313" key="2">
    <source>
        <dbReference type="Proteomes" id="UP000276776"/>
    </source>
</evidence>